<dbReference type="AlphaFoldDB" id="A0A9N9GTL8"/>
<dbReference type="SUPFAM" id="SSF55811">
    <property type="entry name" value="Nudix"/>
    <property type="match status" value="1"/>
</dbReference>
<dbReference type="GO" id="GO:0000932">
    <property type="term" value="C:P-body"/>
    <property type="evidence" value="ECO:0007669"/>
    <property type="project" value="TreeGrafter"/>
</dbReference>
<evidence type="ECO:0000256" key="7">
    <source>
        <dbReference type="ARBA" id="ARBA00022884"/>
    </source>
</evidence>
<feature type="domain" description="Nudix hydrolase" evidence="10">
    <location>
        <begin position="97"/>
        <end position="228"/>
    </location>
</feature>
<dbReference type="PROSITE" id="PS00893">
    <property type="entry name" value="NUDIX_BOX"/>
    <property type="match status" value="1"/>
</dbReference>
<dbReference type="Pfam" id="PF05026">
    <property type="entry name" value="DCP2"/>
    <property type="match status" value="1"/>
</dbReference>
<evidence type="ECO:0000256" key="3">
    <source>
        <dbReference type="ARBA" id="ARBA00005279"/>
    </source>
</evidence>
<keyword evidence="4" id="KW-0963">Cytoplasm</keyword>
<dbReference type="GO" id="GO:0030145">
    <property type="term" value="F:manganese ion binding"/>
    <property type="evidence" value="ECO:0007669"/>
    <property type="project" value="InterPro"/>
</dbReference>
<dbReference type="SMART" id="SM01125">
    <property type="entry name" value="DCP2"/>
    <property type="match status" value="1"/>
</dbReference>
<protein>
    <submittedName>
        <fullName evidence="11">5378_t:CDS:1</fullName>
    </submittedName>
</protein>
<gene>
    <name evidence="11" type="ORF">FCALED_LOCUS10200</name>
</gene>
<evidence type="ECO:0000256" key="1">
    <source>
        <dbReference type="ARBA" id="ARBA00001936"/>
    </source>
</evidence>
<reference evidence="11" key="1">
    <citation type="submission" date="2021-06" db="EMBL/GenBank/DDBJ databases">
        <authorList>
            <person name="Kallberg Y."/>
            <person name="Tangrot J."/>
            <person name="Rosling A."/>
        </authorList>
    </citation>
    <scope>NUCLEOTIDE SEQUENCE</scope>
    <source>
        <strain evidence="11">UK204</strain>
    </source>
</reference>
<dbReference type="FunFam" id="1.10.10.1050:FF:000003">
    <property type="entry name" value="Decapping enzyme Dcp2, putative"/>
    <property type="match status" value="1"/>
</dbReference>
<dbReference type="InterPro" id="IPR015797">
    <property type="entry name" value="NUDIX_hydrolase-like_dom_sf"/>
</dbReference>
<dbReference type="Pfam" id="PF00293">
    <property type="entry name" value="NUDIX"/>
    <property type="match status" value="1"/>
</dbReference>
<comment type="cofactor">
    <cofactor evidence="1">
        <name>Mn(2+)</name>
        <dbReference type="ChEBI" id="CHEBI:29035"/>
    </cofactor>
</comment>
<dbReference type="CDD" id="cd03672">
    <property type="entry name" value="NUDIX_Dcp2p_Nudt20"/>
    <property type="match status" value="1"/>
</dbReference>
<comment type="subcellular location">
    <subcellularLocation>
        <location evidence="2">Cytoplasm</location>
    </subcellularLocation>
</comment>
<dbReference type="InterPro" id="IPR044099">
    <property type="entry name" value="Dcp2_NUDIX"/>
</dbReference>
<dbReference type="InterPro" id="IPR000086">
    <property type="entry name" value="NUDIX_hydrolase_dom"/>
</dbReference>
<dbReference type="PANTHER" id="PTHR23114:SF17">
    <property type="entry name" value="M7GPPPN-MRNA HYDROLASE"/>
    <property type="match status" value="1"/>
</dbReference>
<dbReference type="InterPro" id="IPR036189">
    <property type="entry name" value="DCP2_BoxA_sf"/>
</dbReference>
<dbReference type="GO" id="GO:0000290">
    <property type="term" value="P:deadenylation-dependent decapping of nuclear-transcribed mRNA"/>
    <property type="evidence" value="ECO:0007669"/>
    <property type="project" value="InterPro"/>
</dbReference>
<dbReference type="Gene3D" id="1.10.10.1050">
    <property type="entry name" value="Dcp2, box A domain"/>
    <property type="match status" value="1"/>
</dbReference>
<comment type="caution">
    <text evidence="11">The sequence shown here is derived from an EMBL/GenBank/DDBJ whole genome shotgun (WGS) entry which is preliminary data.</text>
</comment>
<dbReference type="GO" id="GO:0140933">
    <property type="term" value="F:5'-(N(7)-methylguanosine 5'-triphospho)-[mRNA] hydrolase activity"/>
    <property type="evidence" value="ECO:0007669"/>
    <property type="project" value="InterPro"/>
</dbReference>
<feature type="compositionally biased region" description="Polar residues" evidence="9">
    <location>
        <begin position="287"/>
        <end position="296"/>
    </location>
</feature>
<keyword evidence="12" id="KW-1185">Reference proteome</keyword>
<evidence type="ECO:0000256" key="4">
    <source>
        <dbReference type="ARBA" id="ARBA00022490"/>
    </source>
</evidence>
<proteinExistence type="inferred from homology"/>
<evidence type="ECO:0000313" key="12">
    <source>
        <dbReference type="Proteomes" id="UP000789570"/>
    </source>
</evidence>
<keyword evidence="7" id="KW-0694">RNA-binding</keyword>
<evidence type="ECO:0000256" key="5">
    <source>
        <dbReference type="ARBA" id="ARBA00022723"/>
    </source>
</evidence>
<evidence type="ECO:0000256" key="9">
    <source>
        <dbReference type="SAM" id="MobiDB-lite"/>
    </source>
</evidence>
<dbReference type="Proteomes" id="UP000789570">
    <property type="component" value="Unassembled WGS sequence"/>
</dbReference>
<dbReference type="SUPFAM" id="SSF140586">
    <property type="entry name" value="Dcp2 domain-like"/>
    <property type="match status" value="1"/>
</dbReference>
<keyword evidence="5" id="KW-0479">Metal-binding</keyword>
<feature type="region of interest" description="Disordered" evidence="9">
    <location>
        <begin position="277"/>
        <end position="306"/>
    </location>
</feature>
<name>A0A9N9GTL8_9GLOM</name>
<dbReference type="GO" id="GO:0003723">
    <property type="term" value="F:RNA binding"/>
    <property type="evidence" value="ECO:0007669"/>
    <property type="project" value="UniProtKB-KW"/>
</dbReference>
<dbReference type="GO" id="GO:0000184">
    <property type="term" value="P:nuclear-transcribed mRNA catabolic process, nonsense-mediated decay"/>
    <property type="evidence" value="ECO:0007669"/>
    <property type="project" value="InterPro"/>
</dbReference>
<dbReference type="OrthoDB" id="18996at2759"/>
<evidence type="ECO:0000256" key="2">
    <source>
        <dbReference type="ARBA" id="ARBA00004496"/>
    </source>
</evidence>
<dbReference type="InterPro" id="IPR007722">
    <property type="entry name" value="DCP2_BoxA"/>
</dbReference>
<comment type="similarity">
    <text evidence="3">Belongs to the Nudix hydrolase family. DCP2 subfamily.</text>
</comment>
<dbReference type="InterPro" id="IPR020084">
    <property type="entry name" value="NUDIX_hydrolase_CS"/>
</dbReference>
<evidence type="ECO:0000259" key="10">
    <source>
        <dbReference type="PROSITE" id="PS51462"/>
    </source>
</evidence>
<dbReference type="PROSITE" id="PS51462">
    <property type="entry name" value="NUDIX"/>
    <property type="match status" value="1"/>
</dbReference>
<keyword evidence="6" id="KW-0378">Hydrolase</keyword>
<organism evidence="11 12">
    <name type="scientific">Funneliformis caledonium</name>
    <dbReference type="NCBI Taxonomy" id="1117310"/>
    <lineage>
        <taxon>Eukaryota</taxon>
        <taxon>Fungi</taxon>
        <taxon>Fungi incertae sedis</taxon>
        <taxon>Mucoromycota</taxon>
        <taxon>Glomeromycotina</taxon>
        <taxon>Glomeromycetes</taxon>
        <taxon>Glomerales</taxon>
        <taxon>Glomeraceae</taxon>
        <taxon>Funneliformis</taxon>
    </lineage>
</organism>
<dbReference type="PANTHER" id="PTHR23114">
    <property type="entry name" value="M7GPPPN-MRNA HYDROLASE"/>
    <property type="match status" value="1"/>
</dbReference>
<dbReference type="FunFam" id="3.90.79.10:FF:000003">
    <property type="entry name" value="M7GpppN-mRNA hydrolase isoform 2"/>
    <property type="match status" value="1"/>
</dbReference>
<sequence>MALANATFAEILDDLSSRFIINVPEEELASVERICFQIEQAHWFYEDFVREQNPSLPSFNLKNFSAKYILYFLHCPLLHQWSHEHEKAFADFMQYKIRVPVCGAIMLNEPMEKCVLVKGWSSRSGWGFPKGKINKDEPDSICAAREVLEETGYDISPLIKEQDYVELTIREQRIRLYIVVGVPEDTEFCPKTRKEISKIEWHKVADLPTWIKSRDRDTPYHCGGGCVKYGSSRFYMVVPFVSKLRNWLKTQKKNRKKTAEASNQDESTEVVIFNGHAATSDAKETSPETSVPGTESESSHHEQSPNISAQLGQFSLPALTFNLPELGPNSVLSPEELNANHSQNNFLKNIPHSNSQTPIPNKDSYDITAPIPIHANTNVAIAALDPEQKLRRNSLLNIFSSSTSSKQSGSDVSVPSMTVEYDTQRRTSLLNVLQPETLAISAIPSKNLTHDDIIQHQLQQTKAQYLPESYDNIKSSNDAIFNMFQHHINQSIPQNDNHLASNLPLGIIPNSTNQRDPTYDRSMMTPKISSNIGHIGQGRPTNNVNTREVSRKLSLLGLFSTTPTSGNGSMINISSIDNPVNHQSIIFSNASTSYSNSPSIIQRLGTPISSGNLLHTNNESLLRFIKSSSLPQSNPTSPKIVVSSANSKSSTLLQDYGRSNNFNMTNETDERSNDRFVDDFTRINYAPNNTDSHDDQRVLQPSGNNNKLVESTLDIRVRRELLDRIQGFIPPSGTKSQENNVLSFIYDKNPMSSFKFDVEKIVAAL</sequence>
<dbReference type="Gene3D" id="3.90.79.10">
    <property type="entry name" value="Nucleoside Triphosphate Pyrophosphohydrolase"/>
    <property type="match status" value="1"/>
</dbReference>
<evidence type="ECO:0000256" key="6">
    <source>
        <dbReference type="ARBA" id="ARBA00022801"/>
    </source>
</evidence>
<evidence type="ECO:0000256" key="8">
    <source>
        <dbReference type="ARBA" id="ARBA00023211"/>
    </source>
</evidence>
<dbReference type="EMBL" id="CAJVPQ010003636">
    <property type="protein sequence ID" value="CAG8633670.1"/>
    <property type="molecule type" value="Genomic_DNA"/>
</dbReference>
<accession>A0A9N9GTL8</accession>
<keyword evidence="8" id="KW-0464">Manganese</keyword>
<evidence type="ECO:0000313" key="11">
    <source>
        <dbReference type="EMBL" id="CAG8633670.1"/>
    </source>
</evidence>